<dbReference type="STRING" id="520762.AN619_30830"/>
<dbReference type="GO" id="GO:0071972">
    <property type="term" value="F:peptidoglycan L,D-transpeptidase activity"/>
    <property type="evidence" value="ECO:0007669"/>
    <property type="project" value="TreeGrafter"/>
</dbReference>
<dbReference type="GO" id="GO:0005886">
    <property type="term" value="C:plasma membrane"/>
    <property type="evidence" value="ECO:0007669"/>
    <property type="project" value="TreeGrafter"/>
</dbReference>
<dbReference type="PATRIC" id="fig|520762.4.peg.3401"/>
<dbReference type="SUPFAM" id="SSF56601">
    <property type="entry name" value="beta-lactamase/transpeptidase-like"/>
    <property type="match status" value="1"/>
</dbReference>
<dbReference type="InterPro" id="IPR001460">
    <property type="entry name" value="PCN-bd_Tpept"/>
</dbReference>
<evidence type="ECO:0000313" key="4">
    <source>
        <dbReference type="EMBL" id="KXG73597.1"/>
    </source>
</evidence>
<dbReference type="Gene3D" id="3.90.1310.10">
    <property type="entry name" value="Penicillin-binding protein 2a (Domain 2)"/>
    <property type="match status" value="1"/>
</dbReference>
<dbReference type="EMBL" id="LOEE01000107">
    <property type="protein sequence ID" value="KXG73597.1"/>
    <property type="molecule type" value="Genomic_DNA"/>
</dbReference>
<keyword evidence="5" id="KW-1185">Reference proteome</keyword>
<feature type="domain" description="Penicillin-binding protein transpeptidase" evidence="2">
    <location>
        <begin position="157"/>
        <end position="460"/>
    </location>
</feature>
<evidence type="ECO:0000313" key="5">
    <source>
        <dbReference type="Proteomes" id="UP000070456"/>
    </source>
</evidence>
<dbReference type="GO" id="GO:0008658">
    <property type="term" value="F:penicillin binding"/>
    <property type="evidence" value="ECO:0007669"/>
    <property type="project" value="InterPro"/>
</dbReference>
<dbReference type="Pfam" id="PF00905">
    <property type="entry name" value="Transpeptidase"/>
    <property type="match status" value="1"/>
</dbReference>
<dbReference type="InterPro" id="IPR012338">
    <property type="entry name" value="Beta-lactam/transpept-like"/>
</dbReference>
<dbReference type="InterPro" id="IPR036138">
    <property type="entry name" value="PBP_dimer_sf"/>
</dbReference>
<keyword evidence="1" id="KW-0472">Membrane</keyword>
<comment type="caution">
    <text evidence="4">The sequence shown here is derived from an EMBL/GenBank/DDBJ whole genome shotgun (WGS) entry which is preliminary data.</text>
</comment>
<reference evidence="4 5" key="1">
    <citation type="submission" date="2015-12" db="EMBL/GenBank/DDBJ databases">
        <title>Draft genome sequence of the thermoanaerobe Thermotalea metallivorans, an isolate from the runoff channel of the Great Artesian Basin, Australia.</title>
        <authorList>
            <person name="Patel B.K."/>
        </authorList>
    </citation>
    <scope>NUCLEOTIDE SEQUENCE [LARGE SCALE GENOMIC DNA]</scope>
    <source>
        <strain evidence="4 5">B2-1</strain>
    </source>
</reference>
<gene>
    <name evidence="4" type="primary">pbpA</name>
    <name evidence="4" type="ORF">AN619_30830</name>
</gene>
<feature type="transmembrane region" description="Helical" evidence="1">
    <location>
        <begin position="12"/>
        <end position="29"/>
    </location>
</feature>
<evidence type="ECO:0000256" key="1">
    <source>
        <dbReference type="SAM" id="Phobius"/>
    </source>
</evidence>
<dbReference type="RefSeq" id="WP_068558141.1">
    <property type="nucleotide sequence ID" value="NZ_LOEE01000107.1"/>
</dbReference>
<accession>A0A140KZ72</accession>
<feature type="domain" description="Penicillin binding protein A dimerisation" evidence="3">
    <location>
        <begin position="55"/>
        <end position="135"/>
    </location>
</feature>
<evidence type="ECO:0000259" key="3">
    <source>
        <dbReference type="Pfam" id="PF21922"/>
    </source>
</evidence>
<dbReference type="InterPro" id="IPR050515">
    <property type="entry name" value="Beta-lactam/transpept"/>
</dbReference>
<dbReference type="Gene3D" id="3.40.710.10">
    <property type="entry name" value="DD-peptidase/beta-lactamase superfamily"/>
    <property type="match status" value="1"/>
</dbReference>
<dbReference type="AlphaFoldDB" id="A0A140KZ72"/>
<dbReference type="InterPro" id="IPR054120">
    <property type="entry name" value="PBPA_dimer"/>
</dbReference>
<keyword evidence="1" id="KW-1133">Transmembrane helix</keyword>
<name>A0A140KZ72_9FIRM</name>
<dbReference type="Pfam" id="PF21922">
    <property type="entry name" value="PBP_dimer_2"/>
    <property type="match status" value="1"/>
</dbReference>
<organism evidence="4 5">
    <name type="scientific">Thermotalea metallivorans</name>
    <dbReference type="NCBI Taxonomy" id="520762"/>
    <lineage>
        <taxon>Bacteria</taxon>
        <taxon>Bacillati</taxon>
        <taxon>Bacillota</taxon>
        <taxon>Clostridia</taxon>
        <taxon>Peptostreptococcales</taxon>
        <taxon>Thermotaleaceae</taxon>
        <taxon>Thermotalea</taxon>
    </lineage>
</organism>
<protein>
    <submittedName>
        <fullName evidence="4">Penicillin-binding protein A</fullName>
    </submittedName>
</protein>
<keyword evidence="1" id="KW-0812">Transmembrane</keyword>
<sequence length="468" mass="51468">MDQESKRIIKVLVMMGTLFISLVIYLSYFEIFRASAIVTNSYNKRQWLNEEYVLRGKIVDRNGKTLAYSEKVEEKQIRHYPYGNVYSHIIGYSDKEYGKSGLEASYNNELLNINASNPILQITENITGAKEQGNNLILAIDHELQNYARQLLGSKKGAMIVMNPQNGEIYAMVSKPDFNPSTLKENWEEIVEDKDSPLLNRAAMGLYTPGSVFKIITAAGALQQEGIDTTYQCEGSVNIEGYILRDYKGIAHGKVDLEEAMAESCNVAFSQIGLQLGEERLKDVSEKFMFNKAIPFDLKTKSSIFPSKGLMTKPELGATAIGQGKVLVTPLNMAVAVSAIANDGVMMKPILVKEVISPDGKTLKINYPQALARVSSSLIAQEIKNMLVKAVDEGTGKNARIRNIAVAGKTGTAENETGKEHAWFVGFAPADNPQVVVVVVLENIGSTGGKSAAPLARDMMLRTLNRLK</sequence>
<dbReference type="OrthoDB" id="9766847at2"/>
<dbReference type="SUPFAM" id="SSF56519">
    <property type="entry name" value="Penicillin binding protein dimerisation domain"/>
    <property type="match status" value="1"/>
</dbReference>
<dbReference type="Proteomes" id="UP000070456">
    <property type="component" value="Unassembled WGS sequence"/>
</dbReference>
<dbReference type="PANTHER" id="PTHR30627:SF24">
    <property type="entry name" value="PENICILLIN-BINDING PROTEIN 4B"/>
    <property type="match status" value="1"/>
</dbReference>
<dbReference type="GO" id="GO:0071555">
    <property type="term" value="P:cell wall organization"/>
    <property type="evidence" value="ECO:0007669"/>
    <property type="project" value="TreeGrafter"/>
</dbReference>
<proteinExistence type="predicted"/>
<evidence type="ECO:0000259" key="2">
    <source>
        <dbReference type="Pfam" id="PF00905"/>
    </source>
</evidence>
<dbReference type="PANTHER" id="PTHR30627">
    <property type="entry name" value="PEPTIDOGLYCAN D,D-TRANSPEPTIDASE"/>
    <property type="match status" value="1"/>
</dbReference>